<keyword evidence="1" id="KW-0378">Hydrolase</keyword>
<dbReference type="InterPro" id="IPR026444">
    <property type="entry name" value="Secre_tail"/>
</dbReference>
<protein>
    <recommendedName>
        <fullName evidence="3">CBM6 domain-containing protein</fullName>
    </recommendedName>
</protein>
<dbReference type="InterPro" id="IPR001547">
    <property type="entry name" value="Glyco_hydro_5"/>
</dbReference>
<dbReference type="PANTHER" id="PTHR31297:SF13">
    <property type="entry name" value="PUTATIVE-RELATED"/>
    <property type="match status" value="1"/>
</dbReference>
<dbReference type="EMBL" id="UINC01003684">
    <property type="protein sequence ID" value="SVA08411.1"/>
    <property type="molecule type" value="Genomic_DNA"/>
</dbReference>
<dbReference type="PROSITE" id="PS51175">
    <property type="entry name" value="CBM6"/>
    <property type="match status" value="1"/>
</dbReference>
<keyword evidence="2" id="KW-0326">Glycosidase</keyword>
<evidence type="ECO:0000313" key="4">
    <source>
        <dbReference type="EMBL" id="SVA08411.1"/>
    </source>
</evidence>
<dbReference type="InterPro" id="IPR050386">
    <property type="entry name" value="Glycosyl_hydrolase_5"/>
</dbReference>
<reference evidence="4" key="1">
    <citation type="submission" date="2018-05" db="EMBL/GenBank/DDBJ databases">
        <authorList>
            <person name="Lanie J.A."/>
            <person name="Ng W.-L."/>
            <person name="Kazmierczak K.M."/>
            <person name="Andrzejewski T.M."/>
            <person name="Davidsen T.M."/>
            <person name="Wayne K.J."/>
            <person name="Tettelin H."/>
            <person name="Glass J.I."/>
            <person name="Rusch D."/>
            <person name="Podicherti R."/>
            <person name="Tsui H.-C.T."/>
            <person name="Winkler M.E."/>
        </authorList>
    </citation>
    <scope>NUCLEOTIDE SEQUENCE</scope>
</reference>
<dbReference type="Gene3D" id="3.20.20.80">
    <property type="entry name" value="Glycosidases"/>
    <property type="match status" value="1"/>
</dbReference>
<proteinExistence type="predicted"/>
<name>A0A381SYQ4_9ZZZZ</name>
<accession>A0A381SYQ4</accession>
<dbReference type="GO" id="GO:0030246">
    <property type="term" value="F:carbohydrate binding"/>
    <property type="evidence" value="ECO:0007669"/>
    <property type="project" value="InterPro"/>
</dbReference>
<evidence type="ECO:0000256" key="1">
    <source>
        <dbReference type="ARBA" id="ARBA00022801"/>
    </source>
</evidence>
<dbReference type="InterPro" id="IPR017853">
    <property type="entry name" value="GH"/>
</dbReference>
<dbReference type="GO" id="GO:0005576">
    <property type="term" value="C:extracellular region"/>
    <property type="evidence" value="ECO:0007669"/>
    <property type="project" value="TreeGrafter"/>
</dbReference>
<dbReference type="Pfam" id="PF03422">
    <property type="entry name" value="CBM_6"/>
    <property type="match status" value="1"/>
</dbReference>
<dbReference type="Gene3D" id="2.60.40.4070">
    <property type="match status" value="1"/>
</dbReference>
<dbReference type="SUPFAM" id="SSF49785">
    <property type="entry name" value="Galactose-binding domain-like"/>
    <property type="match status" value="1"/>
</dbReference>
<dbReference type="SUPFAM" id="SSF51445">
    <property type="entry name" value="(Trans)glycosidases"/>
    <property type="match status" value="1"/>
</dbReference>
<dbReference type="CDD" id="cd04080">
    <property type="entry name" value="CBM6_cellulase-like"/>
    <property type="match status" value="1"/>
</dbReference>
<sequence length="616" mass="69657">MGGWLVQEGYMWNIHGFFGSPSNIESNIIDLVGAENTAAFYQAYYENYITEADVAFIAANGFNALRVPFHYKFFSPAPGEYVQDGFNLIDQLLEWCADYGVYLILDMHCAPGSQNTNDFSDSDGNVAGLWIHQSYRDWATAVWWYIADYYADEEWIAGYDLLNEPVLSGGFTSSQLRQFYIQMTNTIRNVDTNHIIFIEGNWYGNDFTNLTPPFDDNMAYSFHHYVGPSHQTSWLGQYTSMSQTYNIPLWVGEFGENSNHWAHKKVQLFENNDVNWTLWNYKHNGSVTAAVKVVVPNSFNSIIDYWNGSGPIPSASQAVTGLMDLAEAYKFDECVPNKGLISGLSDPDFNSVSKPFTEHTVPGVIEAVDYDIGANGVAYNDNVYEDADKFGSNSEAWNNGWVYRNDGVDIEYSSDNTRSGLNIGWIEDGEWLKYTVWVPYSGSYNFSFNTASPNENGQLLLSIVGQPSSEVFQVINTNDWQEWSWSDPKPMDLISGNNTFQVRAITGGFNLKSINIEATGDNPISTEYLQWNFPNPFTYETTIVLSITHDVSGTLKIYNTAGHFVKRVYDGSFIPGNMVFDWKGNDQYNKAVSSGVYYYHLDTEQFSRSGKMLLIK</sequence>
<dbReference type="Gene3D" id="2.60.120.260">
    <property type="entry name" value="Galactose-binding domain-like"/>
    <property type="match status" value="1"/>
</dbReference>
<evidence type="ECO:0000256" key="2">
    <source>
        <dbReference type="ARBA" id="ARBA00023295"/>
    </source>
</evidence>
<dbReference type="GO" id="GO:0008422">
    <property type="term" value="F:beta-glucosidase activity"/>
    <property type="evidence" value="ECO:0007669"/>
    <property type="project" value="TreeGrafter"/>
</dbReference>
<dbReference type="InterPro" id="IPR005084">
    <property type="entry name" value="CBM6"/>
</dbReference>
<dbReference type="InterPro" id="IPR008979">
    <property type="entry name" value="Galactose-bd-like_sf"/>
</dbReference>
<dbReference type="Pfam" id="PF00150">
    <property type="entry name" value="Cellulase"/>
    <property type="match status" value="1"/>
</dbReference>
<dbReference type="GO" id="GO:0009251">
    <property type="term" value="P:glucan catabolic process"/>
    <property type="evidence" value="ECO:0007669"/>
    <property type="project" value="TreeGrafter"/>
</dbReference>
<dbReference type="NCBIfam" id="TIGR04183">
    <property type="entry name" value="Por_Secre_tail"/>
    <property type="match status" value="1"/>
</dbReference>
<evidence type="ECO:0000259" key="3">
    <source>
        <dbReference type="PROSITE" id="PS51175"/>
    </source>
</evidence>
<gene>
    <name evidence="4" type="ORF">METZ01_LOCUS61265</name>
</gene>
<dbReference type="AlphaFoldDB" id="A0A381SYQ4"/>
<dbReference type="PANTHER" id="PTHR31297">
    <property type="entry name" value="GLUCAN ENDO-1,6-BETA-GLUCOSIDASE B"/>
    <property type="match status" value="1"/>
</dbReference>
<organism evidence="4">
    <name type="scientific">marine metagenome</name>
    <dbReference type="NCBI Taxonomy" id="408172"/>
    <lineage>
        <taxon>unclassified sequences</taxon>
        <taxon>metagenomes</taxon>
        <taxon>ecological metagenomes</taxon>
    </lineage>
</organism>
<feature type="domain" description="CBM6" evidence="3">
    <location>
        <begin position="382"/>
        <end position="517"/>
    </location>
</feature>
<dbReference type="GO" id="GO:0009986">
    <property type="term" value="C:cell surface"/>
    <property type="evidence" value="ECO:0007669"/>
    <property type="project" value="TreeGrafter"/>
</dbReference>